<keyword evidence="12" id="KW-1185">Reference proteome</keyword>
<sequence length="193" mass="19431">MSDKKGLPPTSPYAAAPPGVTYAQITAAAPPSYMESLSHPVIASPTGAPPQYPAQYTAASAAAAASAQQQLQMNMAAAQQAQKVAYAQQQAYSQQAAAGMYLQQQAAYAQIPGYYGIPASATGIQPGQNVLVLNGYDAGARFDGVAQPSIPPPPPGIAPNAAQLAASAGAQVSISQKKGSFLGGGSGGGYTFW</sequence>
<dbReference type="AlphaFoldDB" id="A0AAN8XFS8"/>
<dbReference type="EMBL" id="JAXCGZ010005812">
    <property type="protein sequence ID" value="KAK7080733.1"/>
    <property type="molecule type" value="Genomic_DNA"/>
</dbReference>
<evidence type="ECO:0000313" key="11">
    <source>
        <dbReference type="EMBL" id="KAK7080733.1"/>
    </source>
</evidence>
<evidence type="ECO:0000256" key="1">
    <source>
        <dbReference type="ARBA" id="ARBA00004210"/>
    </source>
</evidence>
<evidence type="ECO:0000256" key="8">
    <source>
        <dbReference type="ARBA" id="ARBA00032174"/>
    </source>
</evidence>
<protein>
    <recommendedName>
        <fullName evidence="3">DAZ-associated protein 2</fullName>
    </recommendedName>
    <alternativeName>
        <fullName evidence="8">Deleted in azoospermia-associated protein 2</fullName>
    </alternativeName>
    <alternativeName>
        <fullName evidence="9">Proline-rich transcript in brain protein</fullName>
    </alternativeName>
</protein>
<evidence type="ECO:0000256" key="3">
    <source>
        <dbReference type="ARBA" id="ARBA00014066"/>
    </source>
</evidence>
<name>A0AAN8XFS8_HALRR</name>
<evidence type="ECO:0000313" key="12">
    <source>
        <dbReference type="Proteomes" id="UP001381693"/>
    </source>
</evidence>
<dbReference type="PANTHER" id="PTHR31638">
    <property type="entry name" value="DAZ-ASSOCIATED PROTEIN 2"/>
    <property type="match status" value="1"/>
</dbReference>
<gene>
    <name evidence="11" type="primary">DAZAP2</name>
    <name evidence="11" type="ORF">SK128_012494</name>
</gene>
<accession>A0AAN8XFS8</accession>
<dbReference type="Pfam" id="PF11029">
    <property type="entry name" value="DAZAP2"/>
    <property type="match status" value="1"/>
</dbReference>
<proteinExistence type="predicted"/>
<dbReference type="PANTHER" id="PTHR31638:SF3">
    <property type="entry name" value="DAZ-ASSOCIATED PROTEIN 2"/>
    <property type="match status" value="1"/>
</dbReference>
<keyword evidence="6" id="KW-0832">Ubl conjugation</keyword>
<dbReference type="GO" id="GO:0016607">
    <property type="term" value="C:nuclear speck"/>
    <property type="evidence" value="ECO:0007669"/>
    <property type="project" value="UniProtKB-SubCell"/>
</dbReference>
<comment type="subcellular location">
    <subcellularLocation>
        <location evidence="1">Cytoplasm</location>
        <location evidence="1">Stress granule</location>
    </subcellularLocation>
    <subcellularLocation>
        <location evidence="2">Nucleus speckle</location>
    </subcellularLocation>
</comment>
<evidence type="ECO:0000256" key="4">
    <source>
        <dbReference type="ARBA" id="ARBA00022490"/>
    </source>
</evidence>
<evidence type="ECO:0000256" key="10">
    <source>
        <dbReference type="ARBA" id="ARBA00045449"/>
    </source>
</evidence>
<keyword evidence="5" id="KW-0597">Phosphoprotein</keyword>
<dbReference type="GO" id="GO:0010494">
    <property type="term" value="C:cytoplasmic stress granule"/>
    <property type="evidence" value="ECO:0007669"/>
    <property type="project" value="UniProtKB-SubCell"/>
</dbReference>
<dbReference type="Proteomes" id="UP001381693">
    <property type="component" value="Unassembled WGS sequence"/>
</dbReference>
<organism evidence="11 12">
    <name type="scientific">Halocaridina rubra</name>
    <name type="common">Hawaiian red shrimp</name>
    <dbReference type="NCBI Taxonomy" id="373956"/>
    <lineage>
        <taxon>Eukaryota</taxon>
        <taxon>Metazoa</taxon>
        <taxon>Ecdysozoa</taxon>
        <taxon>Arthropoda</taxon>
        <taxon>Crustacea</taxon>
        <taxon>Multicrustacea</taxon>
        <taxon>Malacostraca</taxon>
        <taxon>Eumalacostraca</taxon>
        <taxon>Eucarida</taxon>
        <taxon>Decapoda</taxon>
        <taxon>Pleocyemata</taxon>
        <taxon>Caridea</taxon>
        <taxon>Atyoidea</taxon>
        <taxon>Atyidae</taxon>
        <taxon>Halocaridina</taxon>
    </lineage>
</organism>
<evidence type="ECO:0000256" key="7">
    <source>
        <dbReference type="ARBA" id="ARBA00023242"/>
    </source>
</evidence>
<reference evidence="11 12" key="1">
    <citation type="submission" date="2023-11" db="EMBL/GenBank/DDBJ databases">
        <title>Halocaridina rubra genome assembly.</title>
        <authorList>
            <person name="Smith C."/>
        </authorList>
    </citation>
    <scope>NUCLEOTIDE SEQUENCE [LARGE SCALE GENOMIC DNA]</scope>
    <source>
        <strain evidence="11">EP-1</strain>
        <tissue evidence="11">Whole</tissue>
    </source>
</reference>
<comment type="function">
    <text evidence="10">In unstressed cells, promotes SIAH1-mediated polyubiquitination and degradation of the serine/threonine-protein kinase HIPK2, probably by acting as a loading factor that potentiates complex formation between HIPK2 and ubiquitin ligase SIAH1. In response to DNA damage, localizes to the nucleus following phosphorylation by HIPK2 and modulates the expression of a subset of TP53/p53 target genes by binding to TP53 at target gene promoters. This limits the expression of a number of cell death-mediating TP53 target genes, reducing DNA damage-induced cell death. Enhances the binding of transcription factor TCF7L2/TCF4, a Wnt signaling pathway effector, to the promoters of target genes. Plays a role in stress granule formation.</text>
</comment>
<evidence type="ECO:0000256" key="9">
    <source>
        <dbReference type="ARBA" id="ARBA00034352"/>
    </source>
</evidence>
<keyword evidence="4" id="KW-0963">Cytoplasm</keyword>
<evidence type="ECO:0000256" key="5">
    <source>
        <dbReference type="ARBA" id="ARBA00022553"/>
    </source>
</evidence>
<evidence type="ECO:0000256" key="6">
    <source>
        <dbReference type="ARBA" id="ARBA00022843"/>
    </source>
</evidence>
<keyword evidence="7" id="KW-0539">Nucleus</keyword>
<evidence type="ECO:0000256" key="2">
    <source>
        <dbReference type="ARBA" id="ARBA00004324"/>
    </source>
</evidence>
<dbReference type="InterPro" id="IPR022730">
    <property type="entry name" value="DAZ_assoc-2"/>
</dbReference>
<comment type="caution">
    <text evidence="11">The sequence shown here is derived from an EMBL/GenBank/DDBJ whole genome shotgun (WGS) entry which is preliminary data.</text>
</comment>